<proteinExistence type="inferred from homology"/>
<name>A0A158CAE0_9BURK</name>
<dbReference type="SUPFAM" id="SSF51445">
    <property type="entry name" value="(Trans)glycosidases"/>
    <property type="match status" value="1"/>
</dbReference>
<reference evidence="5" key="1">
    <citation type="submission" date="2016-01" db="EMBL/GenBank/DDBJ databases">
        <authorList>
            <person name="Peeters C."/>
        </authorList>
    </citation>
    <scope>NUCLEOTIDE SEQUENCE [LARGE SCALE GENOMIC DNA]</scope>
    <source>
        <strain evidence="5">LMG 29318</strain>
    </source>
</reference>
<dbReference type="Proteomes" id="UP000054870">
    <property type="component" value="Unassembled WGS sequence"/>
</dbReference>
<protein>
    <recommendedName>
        <fullName evidence="4">Glycoside hydrolase family 5 domain-containing protein</fullName>
    </recommendedName>
</protein>
<dbReference type="InterPro" id="IPR051923">
    <property type="entry name" value="Glycosyl_Hydrolase_39"/>
</dbReference>
<dbReference type="GO" id="GO:0004553">
    <property type="term" value="F:hydrolase activity, hydrolyzing O-glycosyl compounds"/>
    <property type="evidence" value="ECO:0007669"/>
    <property type="project" value="InterPro"/>
</dbReference>
<dbReference type="AlphaFoldDB" id="A0A158CAE0"/>
<dbReference type="InterPro" id="IPR001547">
    <property type="entry name" value="Glyco_hydro_5"/>
</dbReference>
<dbReference type="PANTHER" id="PTHR12631">
    <property type="entry name" value="ALPHA-L-IDURONIDASE"/>
    <property type="match status" value="1"/>
</dbReference>
<comment type="similarity">
    <text evidence="3">Belongs to the glycosyl hydrolase 5 (cellulase A) family.</text>
</comment>
<comment type="caution">
    <text evidence="5">The sequence shown here is derived from an EMBL/GenBank/DDBJ whole genome shotgun (WGS) entry which is preliminary data.</text>
</comment>
<evidence type="ECO:0000313" key="5">
    <source>
        <dbReference type="EMBL" id="SAK79242.1"/>
    </source>
</evidence>
<dbReference type="Pfam" id="PF00150">
    <property type="entry name" value="Cellulase"/>
    <property type="match status" value="1"/>
</dbReference>
<dbReference type="GO" id="GO:0000272">
    <property type="term" value="P:polysaccharide catabolic process"/>
    <property type="evidence" value="ECO:0007669"/>
    <property type="project" value="InterPro"/>
</dbReference>
<dbReference type="InterPro" id="IPR017853">
    <property type="entry name" value="GH"/>
</dbReference>
<dbReference type="Gene3D" id="3.20.20.80">
    <property type="entry name" value="Glycosidases"/>
    <property type="match status" value="1"/>
</dbReference>
<keyword evidence="2 3" id="KW-0326">Glycosidase</keyword>
<keyword evidence="1 3" id="KW-0378">Hydrolase</keyword>
<evidence type="ECO:0000313" key="6">
    <source>
        <dbReference type="Proteomes" id="UP000054870"/>
    </source>
</evidence>
<feature type="domain" description="Glycoside hydrolase family 5" evidence="4">
    <location>
        <begin position="35"/>
        <end position="277"/>
    </location>
</feature>
<evidence type="ECO:0000256" key="2">
    <source>
        <dbReference type="ARBA" id="ARBA00023295"/>
    </source>
</evidence>
<dbReference type="PANTHER" id="PTHR12631:SF10">
    <property type="entry name" value="BETA-XYLOSIDASE-LIKE PROTEIN-RELATED"/>
    <property type="match status" value="1"/>
</dbReference>
<dbReference type="EMBL" id="FCOF02000026">
    <property type="protein sequence ID" value="SAK79242.1"/>
    <property type="molecule type" value="Genomic_DNA"/>
</dbReference>
<evidence type="ECO:0000256" key="3">
    <source>
        <dbReference type="RuleBase" id="RU361153"/>
    </source>
</evidence>
<evidence type="ECO:0000259" key="4">
    <source>
        <dbReference type="Pfam" id="PF00150"/>
    </source>
</evidence>
<organism evidence="5 6">
    <name type="scientific">Caballeronia catudaia</name>
    <dbReference type="NCBI Taxonomy" id="1777136"/>
    <lineage>
        <taxon>Bacteria</taxon>
        <taxon>Pseudomonadati</taxon>
        <taxon>Pseudomonadota</taxon>
        <taxon>Betaproteobacteria</taxon>
        <taxon>Burkholderiales</taxon>
        <taxon>Burkholderiaceae</taxon>
        <taxon>Caballeronia</taxon>
    </lineage>
</organism>
<sequence length="335" mass="36792">MSMFSVAAHPAQDMIVGVGIHRAADSGFQGRTLPMVSNSGMGSIRMEIHWSDVEKSKGVYTFPAGPDRTVALARDLGLKVLLILDYGNPLYGDGKKPVSREAVEGYARYAEAIARHFGDRIRYYEIWNEWDNGLGGTEPGSVDDYAALVKATYPVIKKIRSDAVVLVGGVTEKGLNNGWYERLAQLGALRYADGLSVHPYGYHESPVCAPDHAVGWLDSLESVLNSRYGIRLPVYITEVGWPTNQGKFGVTESVQAEMLTRFFALAADRPYIKGVWWYDLVDDANNPLDKEANFGLLHFSDLSAKPAWQAFANLPSIRAPGHASTAIRPNRGCVL</sequence>
<evidence type="ECO:0000256" key="1">
    <source>
        <dbReference type="ARBA" id="ARBA00022801"/>
    </source>
</evidence>
<gene>
    <name evidence="5" type="ORF">AWB75_04789</name>
</gene>
<keyword evidence="6" id="KW-1185">Reference proteome</keyword>
<accession>A0A158CAE0</accession>